<feature type="transmembrane region" description="Helical" evidence="1">
    <location>
        <begin position="20"/>
        <end position="42"/>
    </location>
</feature>
<reference evidence="2 3" key="1">
    <citation type="submission" date="2017-12" db="EMBL/GenBank/DDBJ databases">
        <title>Comparative genomics of Botrytis spp.</title>
        <authorList>
            <person name="Valero-Jimenez C.A."/>
            <person name="Tapia P."/>
            <person name="Veloso J."/>
            <person name="Silva-Moreno E."/>
            <person name="Staats M."/>
            <person name="Valdes J.H."/>
            <person name="Van Kan J.A.L."/>
        </authorList>
    </citation>
    <scope>NUCLEOTIDE SEQUENCE [LARGE SCALE GENOMIC DNA]</scope>
    <source>
        <strain evidence="2 3">MUCL3349</strain>
    </source>
</reference>
<sequence length="70" mass="7585">MFLKLSEFIHDGVGQQIYKGFHRGICIVIVIIVVSVSSKTVVDFTNALNAKAEEKKTLKTVLGGVVLPAL</sequence>
<evidence type="ECO:0000256" key="1">
    <source>
        <dbReference type="SAM" id="Phobius"/>
    </source>
</evidence>
<dbReference type="AlphaFoldDB" id="A0A4Z1K4I7"/>
<keyword evidence="1" id="KW-1133">Transmembrane helix</keyword>
<comment type="caution">
    <text evidence="2">The sequence shown here is derived from an EMBL/GenBank/DDBJ whole genome shotgun (WGS) entry which is preliminary data.</text>
</comment>
<protein>
    <submittedName>
        <fullName evidence="2">Uncharacterized protein</fullName>
    </submittedName>
</protein>
<evidence type="ECO:0000313" key="2">
    <source>
        <dbReference type="EMBL" id="TGO81041.1"/>
    </source>
</evidence>
<keyword evidence="1" id="KW-0812">Transmembrane</keyword>
<proteinExistence type="predicted"/>
<name>A0A4Z1K4I7_9HELO</name>
<accession>A0A4Z1K4I7</accession>
<organism evidence="2 3">
    <name type="scientific">Botrytis porri</name>
    <dbReference type="NCBI Taxonomy" id="87229"/>
    <lineage>
        <taxon>Eukaryota</taxon>
        <taxon>Fungi</taxon>
        <taxon>Dikarya</taxon>
        <taxon>Ascomycota</taxon>
        <taxon>Pezizomycotina</taxon>
        <taxon>Leotiomycetes</taxon>
        <taxon>Helotiales</taxon>
        <taxon>Sclerotiniaceae</taxon>
        <taxon>Botrytis</taxon>
    </lineage>
</organism>
<gene>
    <name evidence="2" type="ORF">BPOR_1396g00010</name>
</gene>
<keyword evidence="3" id="KW-1185">Reference proteome</keyword>
<dbReference type="Proteomes" id="UP000297280">
    <property type="component" value="Unassembled WGS sequence"/>
</dbReference>
<dbReference type="EMBL" id="PQXO01001388">
    <property type="protein sequence ID" value="TGO81041.1"/>
    <property type="molecule type" value="Genomic_DNA"/>
</dbReference>
<evidence type="ECO:0000313" key="3">
    <source>
        <dbReference type="Proteomes" id="UP000297280"/>
    </source>
</evidence>
<keyword evidence="1" id="KW-0472">Membrane</keyword>